<dbReference type="GO" id="GO:0006002">
    <property type="term" value="P:fructose 6-phosphate metabolic process"/>
    <property type="evidence" value="ECO:0007669"/>
    <property type="project" value="TreeGrafter"/>
</dbReference>
<dbReference type="PANTHER" id="PTHR10937:SF0">
    <property type="entry name" value="GLUTAMINE--FRUCTOSE-6-PHOSPHATE TRANSAMINASE (ISOMERIZING)"/>
    <property type="match status" value="1"/>
</dbReference>
<dbReference type="GO" id="GO:0006047">
    <property type="term" value="P:UDP-N-acetylglucosamine metabolic process"/>
    <property type="evidence" value="ECO:0007669"/>
    <property type="project" value="TreeGrafter"/>
</dbReference>
<dbReference type="AlphaFoldDB" id="X1TIY9"/>
<gene>
    <name evidence="1" type="ORF">S12H4_46774</name>
</gene>
<dbReference type="GO" id="GO:0006487">
    <property type="term" value="P:protein N-linked glycosylation"/>
    <property type="evidence" value="ECO:0007669"/>
    <property type="project" value="TreeGrafter"/>
</dbReference>
<organism evidence="1">
    <name type="scientific">marine sediment metagenome</name>
    <dbReference type="NCBI Taxonomy" id="412755"/>
    <lineage>
        <taxon>unclassified sequences</taxon>
        <taxon>metagenomes</taxon>
        <taxon>ecological metagenomes</taxon>
    </lineage>
</organism>
<reference evidence="1" key="1">
    <citation type="journal article" date="2014" name="Front. Microbiol.">
        <title>High frequency of phylogenetically diverse reductive dehalogenase-homologous genes in deep subseafloor sedimentary metagenomes.</title>
        <authorList>
            <person name="Kawai M."/>
            <person name="Futagami T."/>
            <person name="Toyoda A."/>
            <person name="Takaki Y."/>
            <person name="Nishi S."/>
            <person name="Hori S."/>
            <person name="Arai W."/>
            <person name="Tsubouchi T."/>
            <person name="Morono Y."/>
            <person name="Uchiyama I."/>
            <person name="Ito T."/>
            <person name="Fujiyama A."/>
            <person name="Inagaki F."/>
            <person name="Takami H."/>
        </authorList>
    </citation>
    <scope>NUCLEOTIDE SEQUENCE</scope>
    <source>
        <strain evidence="1">Expedition CK06-06</strain>
    </source>
</reference>
<dbReference type="GO" id="GO:0005829">
    <property type="term" value="C:cytosol"/>
    <property type="evidence" value="ECO:0007669"/>
    <property type="project" value="TreeGrafter"/>
</dbReference>
<proteinExistence type="predicted"/>
<dbReference type="Gene3D" id="3.40.50.10490">
    <property type="entry name" value="Glucose-6-phosphate isomerase like protein, domain 1"/>
    <property type="match status" value="2"/>
</dbReference>
<name>X1TIY9_9ZZZZ</name>
<evidence type="ECO:0000313" key="1">
    <source>
        <dbReference type="EMBL" id="GAJ05293.1"/>
    </source>
</evidence>
<feature type="non-terminal residue" evidence="1">
    <location>
        <position position="1"/>
    </location>
</feature>
<sequence>EQLKEHKYLITITNNENSTMAKLSRLNLPMLAGSEESISNKTYSNLMAILLMLGYSIINESTEKLVNNLKRCAEEMEIFNIKRKGEIKKAAEFLKGVNALHFIARGPTVVAAEQASLTWMEGMRTNTTAFAGGGFRHGPFEMVGVNHKAIFYAPEGEGGALIEKTAREISGLGSKVLVFSGRNMKSSNNMMVIQVKPEEELTFSVATAVPQELLLAQMAEDKGLVPGKFLRIDKITKVE</sequence>
<dbReference type="InterPro" id="IPR046348">
    <property type="entry name" value="SIS_dom_sf"/>
</dbReference>
<evidence type="ECO:0008006" key="2">
    <source>
        <dbReference type="Google" id="ProtNLM"/>
    </source>
</evidence>
<protein>
    <recommendedName>
        <fullName evidence="2">SIS domain-containing protein</fullName>
    </recommendedName>
</protein>
<accession>X1TIY9</accession>
<dbReference type="SUPFAM" id="SSF53697">
    <property type="entry name" value="SIS domain"/>
    <property type="match status" value="1"/>
</dbReference>
<dbReference type="EMBL" id="BARW01029061">
    <property type="protein sequence ID" value="GAJ05293.1"/>
    <property type="molecule type" value="Genomic_DNA"/>
</dbReference>
<dbReference type="InterPro" id="IPR035490">
    <property type="entry name" value="GlmS/FrlB_SIS"/>
</dbReference>
<dbReference type="PANTHER" id="PTHR10937">
    <property type="entry name" value="GLUCOSAMINE--FRUCTOSE-6-PHOSPHATE AMINOTRANSFERASE, ISOMERIZING"/>
    <property type="match status" value="1"/>
</dbReference>
<dbReference type="GO" id="GO:0097367">
    <property type="term" value="F:carbohydrate derivative binding"/>
    <property type="evidence" value="ECO:0007669"/>
    <property type="project" value="InterPro"/>
</dbReference>
<dbReference type="GO" id="GO:0004360">
    <property type="term" value="F:glutamine-fructose-6-phosphate transaminase (isomerizing) activity"/>
    <property type="evidence" value="ECO:0007669"/>
    <property type="project" value="TreeGrafter"/>
</dbReference>
<comment type="caution">
    <text evidence="1">The sequence shown here is derived from an EMBL/GenBank/DDBJ whole genome shotgun (WGS) entry which is preliminary data.</text>
</comment>
<dbReference type="CDD" id="cd05009">
    <property type="entry name" value="SIS_GlmS_GlmD_2"/>
    <property type="match status" value="1"/>
</dbReference>